<evidence type="ECO:0000313" key="2">
    <source>
        <dbReference type="Proteomes" id="UP000682416"/>
    </source>
</evidence>
<evidence type="ECO:0000313" key="1">
    <source>
        <dbReference type="EMBL" id="QVJ03084.1"/>
    </source>
</evidence>
<dbReference type="KEGG" id="nec:KGD82_13700"/>
<name>A0A975LBQ4_9ACTN</name>
<sequence>MATTTSFGTWNNHGDSGNLTVESTVLDYLSGGDTEWVQRLQDGDHFDDMVDAYRNAINAALPASVSLAGDEFYGPYYATDQDWDGELDIAEIIQGIDLGEIVDQHDPDTENYGHEHGYTAAVGTASDVVAGDYTDVSVGENDTDGNMTDTLALDPVETDATTDADMEDIEAAADKALEAAGWTRTGPWDVADNALYAPVERA</sequence>
<dbReference type="AlphaFoldDB" id="A0A975LBQ4"/>
<dbReference type="EMBL" id="CP074402">
    <property type="protein sequence ID" value="QVJ03084.1"/>
    <property type="molecule type" value="Genomic_DNA"/>
</dbReference>
<protein>
    <submittedName>
        <fullName evidence="1">Uncharacterized protein</fullName>
    </submittedName>
</protein>
<dbReference type="Proteomes" id="UP000682416">
    <property type="component" value="Chromosome"/>
</dbReference>
<reference evidence="1" key="1">
    <citation type="submission" date="2021-05" db="EMBL/GenBank/DDBJ databases">
        <authorList>
            <person name="Kaiqin L."/>
            <person name="Jian G."/>
        </authorList>
    </citation>
    <scope>NUCLEOTIDE SEQUENCE</scope>
    <source>
        <strain evidence="1">HDS5</strain>
    </source>
</reference>
<accession>A0A975LBQ4</accession>
<gene>
    <name evidence="1" type="ORF">KGD82_13700</name>
</gene>
<organism evidence="1 2">
    <name type="scientific">Nocardiopsis eucommiae</name>
    <dbReference type="NCBI Taxonomy" id="2831970"/>
    <lineage>
        <taxon>Bacteria</taxon>
        <taxon>Bacillati</taxon>
        <taxon>Actinomycetota</taxon>
        <taxon>Actinomycetes</taxon>
        <taxon>Streptosporangiales</taxon>
        <taxon>Nocardiopsidaceae</taxon>
        <taxon>Nocardiopsis</taxon>
    </lineage>
</organism>
<keyword evidence="2" id="KW-1185">Reference proteome</keyword>
<proteinExistence type="predicted"/>